<keyword evidence="2" id="KW-1133">Transmembrane helix</keyword>
<dbReference type="InterPro" id="IPR050640">
    <property type="entry name" value="Bact_2-comp_sensor_kinase"/>
</dbReference>
<comment type="caution">
    <text evidence="4">The sequence shown here is derived from an EMBL/GenBank/DDBJ whole genome shotgun (WGS) entry which is preliminary data.</text>
</comment>
<protein>
    <submittedName>
        <fullName evidence="4">Sensor histidine kinase</fullName>
    </submittedName>
</protein>
<dbReference type="EMBL" id="RXOC01000012">
    <property type="protein sequence ID" value="RXF68202.1"/>
    <property type="molecule type" value="Genomic_DNA"/>
</dbReference>
<gene>
    <name evidence="4" type="ORF">EKH83_16845</name>
</gene>
<dbReference type="RefSeq" id="WP_128770631.1">
    <property type="nucleotide sequence ID" value="NZ_RXOC01000012.1"/>
</dbReference>
<proteinExistence type="predicted"/>
<feature type="transmembrane region" description="Helical" evidence="2">
    <location>
        <begin position="12"/>
        <end position="29"/>
    </location>
</feature>
<dbReference type="Pfam" id="PF06580">
    <property type="entry name" value="His_kinase"/>
    <property type="match status" value="1"/>
</dbReference>
<evidence type="ECO:0000313" key="4">
    <source>
        <dbReference type="EMBL" id="RXF68202.1"/>
    </source>
</evidence>
<feature type="transmembrane region" description="Helical" evidence="2">
    <location>
        <begin position="72"/>
        <end position="93"/>
    </location>
</feature>
<feature type="coiled-coil region" evidence="1">
    <location>
        <begin position="137"/>
        <end position="169"/>
    </location>
</feature>
<dbReference type="InterPro" id="IPR010559">
    <property type="entry name" value="Sig_transdc_His_kin_internal"/>
</dbReference>
<keyword evidence="1" id="KW-0175">Coiled coil</keyword>
<keyword evidence="4" id="KW-0418">Kinase</keyword>
<feature type="transmembrane region" description="Helical" evidence="2">
    <location>
        <begin position="120"/>
        <end position="138"/>
    </location>
</feature>
<dbReference type="PANTHER" id="PTHR34220">
    <property type="entry name" value="SENSOR HISTIDINE KINASE YPDA"/>
    <property type="match status" value="1"/>
</dbReference>
<dbReference type="AlphaFoldDB" id="A0A4V1KHS4"/>
<organism evidence="4 5">
    <name type="scientific">Arcticibacter tournemirensis</name>
    <dbReference type="NCBI Taxonomy" id="699437"/>
    <lineage>
        <taxon>Bacteria</taxon>
        <taxon>Pseudomonadati</taxon>
        <taxon>Bacteroidota</taxon>
        <taxon>Sphingobacteriia</taxon>
        <taxon>Sphingobacteriales</taxon>
        <taxon>Sphingobacteriaceae</taxon>
        <taxon>Arcticibacter</taxon>
    </lineage>
</organism>
<keyword evidence="2" id="KW-0812">Transmembrane</keyword>
<dbReference type="PANTHER" id="PTHR34220:SF7">
    <property type="entry name" value="SENSOR HISTIDINE KINASE YPDA"/>
    <property type="match status" value="1"/>
</dbReference>
<sequence length="340" mass="39158">MTETYNVKTGVIFSFAVAVIASIPKFIRFDALQASNLIESVLNLVICILANWFIHHFFLLKKTDADSGVHPYLRGALSIFVGMCFSVGINYLFRDSNPVSFMNNMVGVKGLTDYQIFSTYLFRSFIISGFCFFVVYYLRLNQNLQRSKIENEQLKQEHLKAALASLKQQISPHFLFNSLSTLRTIAPDSGTKAYVMKLSDVYRYLLNYKENNLAELKDELLFIDSYLYILKERFEEGLQIKKEISDSVFSKHIPPLSLQILIENALKHNIASENRPLYITIYNEDQSFLVVENNLQPKLFVEDSLGQGLLNINDRYRLLAGKEIEVLNNEKRFIVKIPLL</sequence>
<feature type="transmembrane region" description="Helical" evidence="2">
    <location>
        <begin position="41"/>
        <end position="60"/>
    </location>
</feature>
<keyword evidence="2" id="KW-0472">Membrane</keyword>
<evidence type="ECO:0000259" key="3">
    <source>
        <dbReference type="Pfam" id="PF06580"/>
    </source>
</evidence>
<keyword evidence="4" id="KW-0808">Transferase</keyword>
<evidence type="ECO:0000313" key="5">
    <source>
        <dbReference type="Proteomes" id="UP000290848"/>
    </source>
</evidence>
<reference evidence="4 5" key="1">
    <citation type="submission" date="2018-12" db="EMBL/GenBank/DDBJ databases">
        <title>The Draft Genome Sequence of the Soil Bacterium Pedobacter tournemirensis R1.</title>
        <authorList>
            <person name="He J."/>
        </authorList>
    </citation>
    <scope>NUCLEOTIDE SEQUENCE [LARGE SCALE GENOMIC DNA]</scope>
    <source>
        <strain evidence="4 5">R1</strain>
    </source>
</reference>
<dbReference type="GO" id="GO:0000155">
    <property type="term" value="F:phosphorelay sensor kinase activity"/>
    <property type="evidence" value="ECO:0007669"/>
    <property type="project" value="InterPro"/>
</dbReference>
<dbReference type="GO" id="GO:0016020">
    <property type="term" value="C:membrane"/>
    <property type="evidence" value="ECO:0007669"/>
    <property type="project" value="InterPro"/>
</dbReference>
<feature type="domain" description="Signal transduction histidine kinase internal region" evidence="3">
    <location>
        <begin position="162"/>
        <end position="236"/>
    </location>
</feature>
<name>A0A4V1KHS4_9SPHI</name>
<evidence type="ECO:0000256" key="1">
    <source>
        <dbReference type="SAM" id="Coils"/>
    </source>
</evidence>
<evidence type="ECO:0000256" key="2">
    <source>
        <dbReference type="SAM" id="Phobius"/>
    </source>
</evidence>
<accession>A0A4V1KHS4</accession>
<dbReference type="Proteomes" id="UP000290848">
    <property type="component" value="Unassembled WGS sequence"/>
</dbReference>